<dbReference type="PANTHER" id="PTHR10513">
    <property type="entry name" value="DEOXYNUCLEOSIDE KINASE"/>
    <property type="match status" value="1"/>
</dbReference>
<keyword evidence="4" id="KW-0808">Transferase</keyword>
<evidence type="ECO:0000313" key="5">
    <source>
        <dbReference type="Proteomes" id="UP000199657"/>
    </source>
</evidence>
<dbReference type="STRING" id="406100.SAMN04488052_103306"/>
<dbReference type="PANTHER" id="PTHR10513:SF35">
    <property type="entry name" value="DEOXYADENOSINE KINASE"/>
    <property type="match status" value="1"/>
</dbReference>
<dbReference type="SUPFAM" id="SSF52540">
    <property type="entry name" value="P-loop containing nucleoside triphosphate hydrolases"/>
    <property type="match status" value="1"/>
</dbReference>
<proteinExistence type="predicted"/>
<dbReference type="PIRSF" id="PIRSF000705">
    <property type="entry name" value="DNK"/>
    <property type="match status" value="1"/>
</dbReference>
<keyword evidence="5" id="KW-1185">Reference proteome</keyword>
<keyword evidence="2" id="KW-0067">ATP-binding</keyword>
<keyword evidence="2" id="KW-0547">Nucleotide-binding</keyword>
<dbReference type="AlphaFoldDB" id="A0A1H8T007"/>
<dbReference type="GO" id="GO:0005737">
    <property type="term" value="C:cytoplasm"/>
    <property type="evidence" value="ECO:0007669"/>
    <property type="project" value="TreeGrafter"/>
</dbReference>
<feature type="binding site" evidence="2">
    <location>
        <begin position="17"/>
        <end position="25"/>
    </location>
    <ligand>
        <name>ATP</name>
        <dbReference type="ChEBI" id="CHEBI:30616"/>
    </ligand>
</feature>
<organism evidence="4 5">
    <name type="scientific">Aquisalimonas asiatica</name>
    <dbReference type="NCBI Taxonomy" id="406100"/>
    <lineage>
        <taxon>Bacteria</taxon>
        <taxon>Pseudomonadati</taxon>
        <taxon>Pseudomonadota</taxon>
        <taxon>Gammaproteobacteria</taxon>
        <taxon>Chromatiales</taxon>
        <taxon>Ectothiorhodospiraceae</taxon>
        <taxon>Aquisalimonas</taxon>
    </lineage>
</organism>
<protein>
    <submittedName>
        <fullName evidence="4">Deoxyadenosine/deoxycytidine kinase</fullName>
    </submittedName>
</protein>
<feature type="domain" description="Deoxynucleoside kinase" evidence="3">
    <location>
        <begin position="14"/>
        <end position="204"/>
    </location>
</feature>
<dbReference type="Pfam" id="PF01712">
    <property type="entry name" value="dNK"/>
    <property type="match status" value="1"/>
</dbReference>
<feature type="active site" description="Proton acceptor" evidence="1">
    <location>
        <position position="87"/>
    </location>
</feature>
<gene>
    <name evidence="4" type="ORF">SAMN04488052_103306</name>
</gene>
<evidence type="ECO:0000313" key="4">
    <source>
        <dbReference type="EMBL" id="SEO84076.1"/>
    </source>
</evidence>
<dbReference type="InterPro" id="IPR050566">
    <property type="entry name" value="Deoxyribonucleoside_kinase"/>
</dbReference>
<reference evidence="4 5" key="1">
    <citation type="submission" date="2016-10" db="EMBL/GenBank/DDBJ databases">
        <authorList>
            <person name="de Groot N.N."/>
        </authorList>
    </citation>
    <scope>NUCLEOTIDE SEQUENCE [LARGE SCALE GENOMIC DNA]</scope>
    <source>
        <strain evidence="4 5">CGMCC 1.6291</strain>
    </source>
</reference>
<evidence type="ECO:0000256" key="2">
    <source>
        <dbReference type="PIRSR" id="PIRSR000705-3"/>
    </source>
</evidence>
<dbReference type="GO" id="GO:0019136">
    <property type="term" value="F:deoxynucleoside kinase activity"/>
    <property type="evidence" value="ECO:0007669"/>
    <property type="project" value="InterPro"/>
</dbReference>
<dbReference type="RefSeq" id="WP_091642730.1">
    <property type="nucleotide sequence ID" value="NZ_FOEG01000003.1"/>
</dbReference>
<dbReference type="InterPro" id="IPR027417">
    <property type="entry name" value="P-loop_NTPase"/>
</dbReference>
<dbReference type="Proteomes" id="UP000199657">
    <property type="component" value="Unassembled WGS sequence"/>
</dbReference>
<dbReference type="InterPro" id="IPR031314">
    <property type="entry name" value="DNK_dom"/>
</dbReference>
<evidence type="ECO:0000256" key="1">
    <source>
        <dbReference type="PIRSR" id="PIRSR000705-1"/>
    </source>
</evidence>
<name>A0A1H8T007_9GAMM</name>
<dbReference type="Gene3D" id="3.40.50.300">
    <property type="entry name" value="P-loop containing nucleotide triphosphate hydrolases"/>
    <property type="match status" value="1"/>
</dbReference>
<dbReference type="GO" id="GO:0005524">
    <property type="term" value="F:ATP binding"/>
    <property type="evidence" value="ECO:0007669"/>
    <property type="project" value="UniProtKB-KW"/>
</dbReference>
<evidence type="ECO:0000259" key="3">
    <source>
        <dbReference type="Pfam" id="PF01712"/>
    </source>
</evidence>
<dbReference type="EMBL" id="FOEG01000003">
    <property type="protein sequence ID" value="SEO84076.1"/>
    <property type="molecule type" value="Genomic_DNA"/>
</dbReference>
<feature type="binding site" evidence="2">
    <location>
        <begin position="139"/>
        <end position="143"/>
    </location>
    <ligand>
        <name>ATP</name>
        <dbReference type="ChEBI" id="CHEBI:30616"/>
    </ligand>
</feature>
<keyword evidence="4" id="KW-0418">Kinase</keyword>
<dbReference type="OrthoDB" id="9776634at2"/>
<dbReference type="InterPro" id="IPR002624">
    <property type="entry name" value="DCK/DGK"/>
</dbReference>
<sequence length="210" mass="23944">MAREETAEGGFRIEICGGIASGKTTLASVLQDCAMRAMFEDFSSNPFYEKFYLDPEKYAFETEMVFLLQHYSLIRDQVELGELFCADFSILQDEAYANVNLGGERLRTFNEVVAQVRREIGGPDILVKLVCSPREEKRRMERRSRSVEVGVPVSYLSEINSKIDEEVKRVSGSVKVVTIDSERENFASDPHVRRRIGREIRDMVVEGGRE</sequence>
<feature type="binding site" evidence="2">
    <location>
        <begin position="184"/>
        <end position="186"/>
    </location>
    <ligand>
        <name>ATP</name>
        <dbReference type="ChEBI" id="CHEBI:30616"/>
    </ligand>
</feature>
<accession>A0A1H8T007</accession>